<reference evidence="1" key="1">
    <citation type="submission" date="2021-06" db="EMBL/GenBank/DDBJ databases">
        <authorList>
            <person name="Kallberg Y."/>
            <person name="Tangrot J."/>
            <person name="Rosling A."/>
        </authorList>
    </citation>
    <scope>NUCLEOTIDE SEQUENCE</scope>
    <source>
        <strain evidence="1">28 12/20/2015</strain>
    </source>
</reference>
<evidence type="ECO:0000313" key="1">
    <source>
        <dbReference type="EMBL" id="CAG8799413.1"/>
    </source>
</evidence>
<proteinExistence type="predicted"/>
<organism evidence="1 2">
    <name type="scientific">Cetraspora pellucida</name>
    <dbReference type="NCBI Taxonomy" id="1433469"/>
    <lineage>
        <taxon>Eukaryota</taxon>
        <taxon>Fungi</taxon>
        <taxon>Fungi incertae sedis</taxon>
        <taxon>Mucoromycota</taxon>
        <taxon>Glomeromycotina</taxon>
        <taxon>Glomeromycetes</taxon>
        <taxon>Diversisporales</taxon>
        <taxon>Gigasporaceae</taxon>
        <taxon>Cetraspora</taxon>
    </lineage>
</organism>
<evidence type="ECO:0000313" key="2">
    <source>
        <dbReference type="Proteomes" id="UP000789366"/>
    </source>
</evidence>
<comment type="caution">
    <text evidence="1">The sequence shown here is derived from an EMBL/GenBank/DDBJ whole genome shotgun (WGS) entry which is preliminary data.</text>
</comment>
<protein>
    <submittedName>
        <fullName evidence="1">16996_t:CDS:1</fullName>
    </submittedName>
</protein>
<dbReference type="Proteomes" id="UP000789366">
    <property type="component" value="Unassembled WGS sequence"/>
</dbReference>
<name>A0ACA9RLV6_9GLOM</name>
<feature type="non-terminal residue" evidence="1">
    <location>
        <position position="1"/>
    </location>
</feature>
<accession>A0ACA9RLV6</accession>
<keyword evidence="2" id="KW-1185">Reference proteome</keyword>
<sequence length="52" mass="6093">NVVNEELAQRNFKFLGKKLCEIWSRDQIYERPVTVQYVDQSSNPFDNLASTT</sequence>
<gene>
    <name evidence="1" type="ORF">SPELUC_LOCUS17924</name>
</gene>
<dbReference type="EMBL" id="CAJVPW010078166">
    <property type="protein sequence ID" value="CAG8799413.1"/>
    <property type="molecule type" value="Genomic_DNA"/>
</dbReference>